<keyword evidence="4" id="KW-1185">Reference proteome</keyword>
<keyword evidence="3" id="KW-0378">Hydrolase</keyword>
<dbReference type="Pfam" id="PF04851">
    <property type="entry name" value="ResIII"/>
    <property type="match status" value="1"/>
</dbReference>
<dbReference type="InterPro" id="IPR007409">
    <property type="entry name" value="Restrct_endonuc_type1_HsdR_N"/>
</dbReference>
<dbReference type="GO" id="GO:0004386">
    <property type="term" value="F:helicase activity"/>
    <property type="evidence" value="ECO:0007669"/>
    <property type="project" value="UniProtKB-KW"/>
</dbReference>
<dbReference type="GO" id="GO:0005829">
    <property type="term" value="C:cytosol"/>
    <property type="evidence" value="ECO:0007669"/>
    <property type="project" value="TreeGrafter"/>
</dbReference>
<organism evidence="3 4">
    <name type="scientific">Halorarum halophilum</name>
    <dbReference type="NCBI Taxonomy" id="2743090"/>
    <lineage>
        <taxon>Archaea</taxon>
        <taxon>Methanobacteriati</taxon>
        <taxon>Methanobacteriota</taxon>
        <taxon>Stenosarchaea group</taxon>
        <taxon>Halobacteria</taxon>
        <taxon>Halobacteriales</taxon>
        <taxon>Haloferacaceae</taxon>
        <taxon>Halorarum</taxon>
    </lineage>
</organism>
<dbReference type="CDD" id="cd18032">
    <property type="entry name" value="DEXHc_RE_I_III_res"/>
    <property type="match status" value="1"/>
</dbReference>
<dbReference type="PANTHER" id="PTHR47396">
    <property type="entry name" value="TYPE I RESTRICTION ENZYME ECOKI R PROTEIN"/>
    <property type="match status" value="1"/>
</dbReference>
<dbReference type="InterPro" id="IPR014001">
    <property type="entry name" value="Helicase_ATP-bd"/>
</dbReference>
<dbReference type="Proteomes" id="UP000509750">
    <property type="component" value="Chromosome"/>
</dbReference>
<dbReference type="AlphaFoldDB" id="A0A7D5KED0"/>
<dbReference type="EMBL" id="CP058529">
    <property type="protein sequence ID" value="QLG28157.1"/>
    <property type="molecule type" value="Genomic_DNA"/>
</dbReference>
<reference evidence="3 4" key="1">
    <citation type="submission" date="2020-07" db="EMBL/GenBank/DDBJ databases">
        <title>Gai3-2, isolated from salt lake.</title>
        <authorList>
            <person name="Cui H."/>
            <person name="Shi X."/>
        </authorList>
    </citation>
    <scope>NUCLEOTIDE SEQUENCE [LARGE SCALE GENOMIC DNA]</scope>
    <source>
        <strain evidence="3 4">Gai3-2</strain>
    </source>
</reference>
<dbReference type="GO" id="GO:0009035">
    <property type="term" value="F:type I site-specific deoxyribonuclease activity"/>
    <property type="evidence" value="ECO:0007669"/>
    <property type="project" value="UniProtKB-EC"/>
</dbReference>
<dbReference type="Pfam" id="PF08463">
    <property type="entry name" value="EcoEI_R_C"/>
    <property type="match status" value="1"/>
</dbReference>
<feature type="domain" description="Helicase ATP-binding" evidence="2">
    <location>
        <begin position="172"/>
        <end position="336"/>
    </location>
</feature>
<dbReference type="GO" id="GO:0005524">
    <property type="term" value="F:ATP binding"/>
    <property type="evidence" value="ECO:0007669"/>
    <property type="project" value="UniProtKB-KW"/>
</dbReference>
<feature type="region of interest" description="Disordered" evidence="1">
    <location>
        <begin position="525"/>
        <end position="546"/>
    </location>
</feature>
<keyword evidence="3" id="KW-0547">Nucleotide-binding</keyword>
<proteinExistence type="predicted"/>
<dbReference type="REBASE" id="408671">
    <property type="entry name" value="Hsp32ORF11630P"/>
</dbReference>
<dbReference type="Pfam" id="PF04313">
    <property type="entry name" value="HSDR_N"/>
    <property type="match status" value="1"/>
</dbReference>
<dbReference type="RefSeq" id="WP_179169732.1">
    <property type="nucleotide sequence ID" value="NZ_CP058529.1"/>
</dbReference>
<dbReference type="InterPro" id="IPR006935">
    <property type="entry name" value="Helicase/UvrB_N"/>
</dbReference>
<dbReference type="CDD" id="cd18799">
    <property type="entry name" value="SF2_C_EcoAI-like"/>
    <property type="match status" value="1"/>
</dbReference>
<name>A0A7D5KED0_9EURY</name>
<dbReference type="Gene3D" id="3.40.50.300">
    <property type="entry name" value="P-loop containing nucleotide triphosphate hydrolases"/>
    <property type="match status" value="2"/>
</dbReference>
<dbReference type="SUPFAM" id="SSF52540">
    <property type="entry name" value="P-loop containing nucleoside triphosphate hydrolases"/>
    <property type="match status" value="1"/>
</dbReference>
<dbReference type="Gene3D" id="3.90.1570.30">
    <property type="match status" value="1"/>
</dbReference>
<feature type="compositionally biased region" description="Basic and acidic residues" evidence="1">
    <location>
        <begin position="533"/>
        <end position="544"/>
    </location>
</feature>
<dbReference type="SMART" id="SM00487">
    <property type="entry name" value="DEXDc"/>
    <property type="match status" value="1"/>
</dbReference>
<dbReference type="GO" id="GO:0003677">
    <property type="term" value="F:DNA binding"/>
    <property type="evidence" value="ECO:0007669"/>
    <property type="project" value="UniProtKB-KW"/>
</dbReference>
<dbReference type="PROSITE" id="PS51192">
    <property type="entry name" value="HELICASE_ATP_BIND_1"/>
    <property type="match status" value="1"/>
</dbReference>
<accession>A0A7D5KED0</accession>
<gene>
    <name evidence="3" type="ORF">HUG10_11625</name>
</gene>
<dbReference type="GeneID" id="56029492"/>
<evidence type="ECO:0000313" key="4">
    <source>
        <dbReference type="Proteomes" id="UP000509750"/>
    </source>
</evidence>
<evidence type="ECO:0000313" key="3">
    <source>
        <dbReference type="EMBL" id="QLG28157.1"/>
    </source>
</evidence>
<dbReference type="KEGG" id="halg:HUG10_11625"/>
<dbReference type="PANTHER" id="PTHR47396:SF1">
    <property type="entry name" value="ATP-DEPENDENT HELICASE IRC3-RELATED"/>
    <property type="match status" value="1"/>
</dbReference>
<dbReference type="InterPro" id="IPR050742">
    <property type="entry name" value="Helicase_Restrict-Modif_Enz"/>
</dbReference>
<dbReference type="InterPro" id="IPR013670">
    <property type="entry name" value="EcoEI_R_C_dom"/>
</dbReference>
<dbReference type="GO" id="GO:0009307">
    <property type="term" value="P:DNA restriction-modification system"/>
    <property type="evidence" value="ECO:0007669"/>
    <property type="project" value="UniProtKB-KW"/>
</dbReference>
<keyword evidence="3" id="KW-0347">Helicase</keyword>
<dbReference type="Pfam" id="PF00271">
    <property type="entry name" value="Helicase_C"/>
    <property type="match status" value="1"/>
</dbReference>
<dbReference type="InterPro" id="IPR001650">
    <property type="entry name" value="Helicase_C-like"/>
</dbReference>
<protein>
    <submittedName>
        <fullName evidence="3">DEAD/DEAH box helicase family protein</fullName>
    </submittedName>
</protein>
<dbReference type="InterPro" id="IPR027417">
    <property type="entry name" value="P-loop_NTPase"/>
</dbReference>
<evidence type="ECO:0000259" key="2">
    <source>
        <dbReference type="PROSITE" id="PS51192"/>
    </source>
</evidence>
<evidence type="ECO:0000256" key="1">
    <source>
        <dbReference type="SAM" id="MobiDB-lite"/>
    </source>
</evidence>
<sequence>MADKGTDPEKEAREVIDTQLKEAGWVDLEEEGGDTGFEREYPTSSGPVDYALLVSGKPIAVVEAKEAQKDAYAALTQSKRYAQDIGTGENYAGRYGVPFVFTANSDEVWFQDLREEAPRERKLRGFHRPEGLDQFLNTDYKAAKEWLEDNPIRESDPNLWDNQFEAIQSIEESIQENKRRMLVQMATGTGKTRMACAETYRLLKSGYVNSVLFLVDRNSLGNQAESAFNNYDVGPAMKLSDIYIIEQVEDGIYPENADIVVATLQGMYSLLENHDELDIPQDAFDFIISDESHRSIYGDWRVVLNHFDALQLGLTATPATHTLSYFNENWVYQYGYWQAVDDGHVVPYETYRIQTGITMVGLYYEDEEYNPEDLENKITVPSTNRLIAEEFRKQSGEDEKTLVFAKNDRHATELEKIFREVYSDKDDRYVKKITYTTDDPDGWIKRFRNQKYPKIAVTVDMVSTGVDVKPIENIIFIRPTRSAVLYNQMIGRGTRTCDEIGKEKFTIYDCIGIVDYFSETPPFNTYRPDGTVDEEKSGKKKREDHEDDEIIVADDVQDHLEFSGYMFETEDGKEIRPDDYVTHFERYVRQNQSEIEAIKIIMESPEALKRKHLRELNRKLHDEPEKFSEEKLQKAYGQEMTDIIGFIKHALGEDEFPTTEDRVEKAFDAWIQDKDFTEKERDWLNMIQRHFVQEKVIKKEDFNRIPFSRRGGWRSAAKAFGGEEELRDVIHELNEEVILA</sequence>
<dbReference type="OrthoDB" id="11644at2157"/>
<keyword evidence="3" id="KW-0067">ATP-binding</keyword>